<keyword evidence="2" id="KW-1185">Reference proteome</keyword>
<protein>
    <submittedName>
        <fullName evidence="1">Uncharacterized protein</fullName>
    </submittedName>
</protein>
<dbReference type="EnsemblMetazoa" id="tetur03g02730.1">
    <property type="protein sequence ID" value="tetur03g02730.1"/>
    <property type="gene ID" value="tetur03g02730"/>
</dbReference>
<organism evidence="1 2">
    <name type="scientific">Tetranychus urticae</name>
    <name type="common">Two-spotted spider mite</name>
    <dbReference type="NCBI Taxonomy" id="32264"/>
    <lineage>
        <taxon>Eukaryota</taxon>
        <taxon>Metazoa</taxon>
        <taxon>Ecdysozoa</taxon>
        <taxon>Arthropoda</taxon>
        <taxon>Chelicerata</taxon>
        <taxon>Arachnida</taxon>
        <taxon>Acari</taxon>
        <taxon>Acariformes</taxon>
        <taxon>Trombidiformes</taxon>
        <taxon>Prostigmata</taxon>
        <taxon>Eleutherengona</taxon>
        <taxon>Raphignathae</taxon>
        <taxon>Tetranychoidea</taxon>
        <taxon>Tetranychidae</taxon>
        <taxon>Tetranychus</taxon>
    </lineage>
</organism>
<evidence type="ECO:0000313" key="1">
    <source>
        <dbReference type="EnsemblMetazoa" id="tetur03g02730.1"/>
    </source>
</evidence>
<dbReference type="Proteomes" id="UP000015104">
    <property type="component" value="Unassembled WGS sequence"/>
</dbReference>
<accession>T1JZ54</accession>
<reference evidence="2" key="1">
    <citation type="submission" date="2011-08" db="EMBL/GenBank/DDBJ databases">
        <authorList>
            <person name="Rombauts S."/>
        </authorList>
    </citation>
    <scope>NUCLEOTIDE SEQUENCE</scope>
    <source>
        <strain evidence="2">London</strain>
    </source>
</reference>
<dbReference type="AlphaFoldDB" id="T1JZ54"/>
<proteinExistence type="predicted"/>
<dbReference type="EMBL" id="CAEY01001116">
    <property type="status" value="NOT_ANNOTATED_CDS"/>
    <property type="molecule type" value="Genomic_DNA"/>
</dbReference>
<evidence type="ECO:0000313" key="2">
    <source>
        <dbReference type="Proteomes" id="UP000015104"/>
    </source>
</evidence>
<name>T1JZ54_TETUR</name>
<reference evidence="1" key="2">
    <citation type="submission" date="2015-06" db="UniProtKB">
        <authorList>
            <consortium name="EnsemblMetazoa"/>
        </authorList>
    </citation>
    <scope>IDENTIFICATION</scope>
</reference>
<sequence length="175" mass="19647">MELASTSSVDLLEKIDAIENFNKKLINEMKQLDVAVTSISEAMTDTKTHKTLRYACVNDMIQIEQCLKAIESWSLSFSKYNCKVILIHHSTSGSYALDGESSLSVSIAESSITEEAYKMDVSGPTVLIKRALIGSVRNTAYVYFIDYGSNYQLEKENLFEYSEDIIETEPTVMLL</sequence>
<dbReference type="HOGENOM" id="CLU_1534514_0_0_1"/>